<proteinExistence type="predicted"/>
<organism evidence="1 2">
    <name type="scientific">Rotaria magnacalcarata</name>
    <dbReference type="NCBI Taxonomy" id="392030"/>
    <lineage>
        <taxon>Eukaryota</taxon>
        <taxon>Metazoa</taxon>
        <taxon>Spiralia</taxon>
        <taxon>Gnathifera</taxon>
        <taxon>Rotifera</taxon>
        <taxon>Eurotatoria</taxon>
        <taxon>Bdelloidea</taxon>
        <taxon>Philodinida</taxon>
        <taxon>Philodinidae</taxon>
        <taxon>Rotaria</taxon>
    </lineage>
</organism>
<dbReference type="Gene3D" id="3.30.420.10">
    <property type="entry name" value="Ribonuclease H-like superfamily/Ribonuclease H"/>
    <property type="match status" value="1"/>
</dbReference>
<dbReference type="GO" id="GO:0003676">
    <property type="term" value="F:nucleic acid binding"/>
    <property type="evidence" value="ECO:0007669"/>
    <property type="project" value="InterPro"/>
</dbReference>
<dbReference type="PANTHER" id="PTHR46060:SF1">
    <property type="entry name" value="MARINER MOS1 TRANSPOSASE-LIKE PROTEIN"/>
    <property type="match status" value="1"/>
</dbReference>
<dbReference type="EMBL" id="CAJOBH010009063">
    <property type="protein sequence ID" value="CAF4130745.1"/>
    <property type="molecule type" value="Genomic_DNA"/>
</dbReference>
<evidence type="ECO:0000313" key="1">
    <source>
        <dbReference type="EMBL" id="CAF4130745.1"/>
    </source>
</evidence>
<dbReference type="InterPro" id="IPR036397">
    <property type="entry name" value="RNaseH_sf"/>
</dbReference>
<evidence type="ECO:0008006" key="3">
    <source>
        <dbReference type="Google" id="ProtNLM"/>
    </source>
</evidence>
<dbReference type="PANTHER" id="PTHR46060">
    <property type="entry name" value="MARINER MOS1 TRANSPOSASE-LIKE PROTEIN"/>
    <property type="match status" value="1"/>
</dbReference>
<feature type="non-terminal residue" evidence="1">
    <location>
        <position position="1"/>
    </location>
</feature>
<dbReference type="Proteomes" id="UP000681967">
    <property type="component" value="Unassembled WGS sequence"/>
</dbReference>
<comment type="caution">
    <text evidence="1">The sequence shown here is derived from an EMBL/GenBank/DDBJ whole genome shotgun (WGS) entry which is preliminary data.</text>
</comment>
<gene>
    <name evidence="1" type="ORF">BYL167_LOCUS20528</name>
</gene>
<evidence type="ECO:0000313" key="2">
    <source>
        <dbReference type="Proteomes" id="UP000681967"/>
    </source>
</evidence>
<protein>
    <recommendedName>
        <fullName evidence="3">Histone-lysine N-methyltransferase SETMAR</fullName>
    </recommendedName>
</protein>
<name>A0A8S2QW66_9BILA</name>
<sequence length="173" mass="20791">VRGHLQKLLDGIEVLPHPAYSPDLAPSDYGLFRSMVHFFRGRRFETFHQVEAACREFFESKESHWYRDHIRQLAERWRKFDVLSKVLQMDSLDHNSKLSPITAIHTFPWQYDLQLNLETWRQVAKDNDNQRILLSQKPLKLNTEYLQTYVEKAKEYLKKRSQHESLLRCTPFM</sequence>
<reference evidence="1" key="1">
    <citation type="submission" date="2021-02" db="EMBL/GenBank/DDBJ databases">
        <authorList>
            <person name="Nowell W R."/>
        </authorList>
    </citation>
    <scope>NUCLEOTIDE SEQUENCE</scope>
</reference>
<dbReference type="AlphaFoldDB" id="A0A8S2QW66"/>
<accession>A0A8S2QW66</accession>
<dbReference type="InterPro" id="IPR052709">
    <property type="entry name" value="Transposase-MT_Hybrid"/>
</dbReference>